<comment type="cofactor">
    <cofactor evidence="13">
        <name>[2Fe-2S] cluster</name>
        <dbReference type="ChEBI" id="CHEBI:190135"/>
    </cofactor>
</comment>
<dbReference type="Gene3D" id="3.30.390.30">
    <property type="match status" value="1"/>
</dbReference>
<dbReference type="InterPro" id="IPR036136">
    <property type="entry name" value="Nit/Sulf_reduc_fer-like_dom_sf"/>
</dbReference>
<dbReference type="InterPro" id="IPR006067">
    <property type="entry name" value="NO2/SO3_Rdtase_4Fe4S_dom"/>
</dbReference>
<dbReference type="Pfam" id="PF03460">
    <property type="entry name" value="NIR_SIR_ferr"/>
    <property type="match status" value="1"/>
</dbReference>
<dbReference type="GO" id="GO:0020037">
    <property type="term" value="F:heme binding"/>
    <property type="evidence" value="ECO:0007669"/>
    <property type="project" value="InterPro"/>
</dbReference>
<dbReference type="InterPro" id="IPR012744">
    <property type="entry name" value="Nitri_red_NirB"/>
</dbReference>
<dbReference type="GO" id="GO:0051537">
    <property type="term" value="F:2 iron, 2 sulfur cluster binding"/>
    <property type="evidence" value="ECO:0007669"/>
    <property type="project" value="UniProtKB-KW"/>
</dbReference>
<keyword evidence="4 15" id="KW-0349">Heme</keyword>
<evidence type="ECO:0000259" key="18">
    <source>
        <dbReference type="Pfam" id="PF04324"/>
    </source>
</evidence>
<keyword evidence="22" id="KW-1185">Reference proteome</keyword>
<gene>
    <name evidence="21" type="ORF">BA724_15135</name>
</gene>
<dbReference type="RefSeq" id="WP_069937080.1">
    <property type="nucleotide sequence ID" value="NZ_MAMP01000003.1"/>
</dbReference>
<dbReference type="PIRSF" id="PIRSF037149">
    <property type="entry name" value="NirB"/>
    <property type="match status" value="1"/>
</dbReference>
<accession>A0A1E7DTD6</accession>
<evidence type="ECO:0000256" key="8">
    <source>
        <dbReference type="ARBA" id="ARBA00022827"/>
    </source>
</evidence>
<evidence type="ECO:0000256" key="15">
    <source>
        <dbReference type="PIRSR" id="PIRSR037149-1"/>
    </source>
</evidence>
<dbReference type="InterPro" id="IPR036188">
    <property type="entry name" value="FAD/NAD-bd_sf"/>
</dbReference>
<keyword evidence="12 14" id="KW-0534">Nitrate assimilation</keyword>
<feature type="domain" description="BFD-like [2Fe-2S]-binding" evidence="18">
    <location>
        <begin position="478"/>
        <end position="527"/>
    </location>
</feature>
<keyword evidence="7 15" id="KW-0479">Metal-binding</keyword>
<evidence type="ECO:0000259" key="17">
    <source>
        <dbReference type="Pfam" id="PF03460"/>
    </source>
</evidence>
<dbReference type="Proteomes" id="UP000095658">
    <property type="component" value="Unassembled WGS sequence"/>
</dbReference>
<dbReference type="GO" id="GO:0042128">
    <property type="term" value="P:nitrate assimilation"/>
    <property type="evidence" value="ECO:0007669"/>
    <property type="project" value="UniProtKB-UniRule"/>
</dbReference>
<dbReference type="FunFam" id="3.50.50.60:FF:000033">
    <property type="entry name" value="Nitrite reductase [NAD(P)H], large subunit"/>
    <property type="match status" value="1"/>
</dbReference>
<dbReference type="OrthoDB" id="9802028at2"/>
<feature type="domain" description="Nitrite/sulphite reductase 4Fe-4S" evidence="16">
    <location>
        <begin position="611"/>
        <end position="739"/>
    </location>
</feature>
<evidence type="ECO:0000256" key="7">
    <source>
        <dbReference type="ARBA" id="ARBA00022723"/>
    </source>
</evidence>
<dbReference type="NCBIfam" id="TIGR02374">
    <property type="entry name" value="nitri_red_nirB"/>
    <property type="match status" value="1"/>
</dbReference>
<name>A0A1E7DTD6_9BACI</name>
<dbReference type="GO" id="GO:0051539">
    <property type="term" value="F:4 iron, 4 sulfur cluster binding"/>
    <property type="evidence" value="ECO:0007669"/>
    <property type="project" value="UniProtKB-KW"/>
</dbReference>
<evidence type="ECO:0000256" key="10">
    <source>
        <dbReference type="ARBA" id="ARBA00023004"/>
    </source>
</evidence>
<dbReference type="InterPro" id="IPR017121">
    <property type="entry name" value="Nitrite_Rdtase_lsu"/>
</dbReference>
<keyword evidence="11 15" id="KW-0411">Iron-sulfur</keyword>
<dbReference type="InterPro" id="IPR041575">
    <property type="entry name" value="Rubredoxin_C"/>
</dbReference>
<dbReference type="Pfam" id="PF01077">
    <property type="entry name" value="NIR_SIR"/>
    <property type="match status" value="1"/>
</dbReference>
<dbReference type="CDD" id="cd19944">
    <property type="entry name" value="NirB_Fer2_BFD-like_2"/>
    <property type="match status" value="1"/>
</dbReference>
<dbReference type="Pfam" id="PF07992">
    <property type="entry name" value="Pyr_redox_2"/>
    <property type="match status" value="1"/>
</dbReference>
<evidence type="ECO:0000259" key="19">
    <source>
        <dbReference type="Pfam" id="PF07992"/>
    </source>
</evidence>
<evidence type="ECO:0000256" key="5">
    <source>
        <dbReference type="ARBA" id="ARBA00022630"/>
    </source>
</evidence>
<protein>
    <submittedName>
        <fullName evidence="21">Nitrite reductase large subunit</fullName>
    </submittedName>
</protein>
<dbReference type="AlphaFoldDB" id="A0A1E7DTD6"/>
<keyword evidence="5 14" id="KW-0285">Flavoprotein</keyword>
<keyword evidence="10 15" id="KW-0408">Iron</keyword>
<dbReference type="SUPFAM" id="SSF55124">
    <property type="entry name" value="Nitrite/Sulfite reductase N-terminal domain-like"/>
    <property type="match status" value="1"/>
</dbReference>
<evidence type="ECO:0000313" key="21">
    <source>
        <dbReference type="EMBL" id="OES46342.1"/>
    </source>
</evidence>
<dbReference type="PRINTS" id="PR00368">
    <property type="entry name" value="FADPNR"/>
</dbReference>
<dbReference type="GO" id="GO:0046872">
    <property type="term" value="F:metal ion binding"/>
    <property type="evidence" value="ECO:0007669"/>
    <property type="project" value="UniProtKB-KW"/>
</dbReference>
<evidence type="ECO:0000256" key="14">
    <source>
        <dbReference type="PIRNR" id="PIRNR037149"/>
    </source>
</evidence>
<comment type="caution">
    <text evidence="21">The sequence shown here is derived from an EMBL/GenBank/DDBJ whole genome shotgun (WGS) entry which is preliminary data.</text>
</comment>
<keyword evidence="9" id="KW-0560">Oxidoreductase</keyword>
<dbReference type="EMBL" id="MAMP01000003">
    <property type="protein sequence ID" value="OES46342.1"/>
    <property type="molecule type" value="Genomic_DNA"/>
</dbReference>
<dbReference type="Gene3D" id="3.30.413.10">
    <property type="entry name" value="Sulfite Reductase Hemoprotein, domain 1"/>
    <property type="match status" value="1"/>
</dbReference>
<dbReference type="CDD" id="cd19943">
    <property type="entry name" value="NirB_Fer2_BFD-like_1"/>
    <property type="match status" value="1"/>
</dbReference>
<feature type="domain" description="BFD-like [2Fe-2S]-binding" evidence="18">
    <location>
        <begin position="413"/>
        <end position="462"/>
    </location>
</feature>
<dbReference type="Gene3D" id="1.10.10.1100">
    <property type="entry name" value="BFD-like [2Fe-2S]-binding domain"/>
    <property type="match status" value="1"/>
</dbReference>
<evidence type="ECO:0000256" key="4">
    <source>
        <dbReference type="ARBA" id="ARBA00022617"/>
    </source>
</evidence>
<evidence type="ECO:0000256" key="2">
    <source>
        <dbReference type="ARBA" id="ARBA00005096"/>
    </source>
</evidence>
<dbReference type="Gene3D" id="3.50.50.60">
    <property type="entry name" value="FAD/NAD(P)-binding domain"/>
    <property type="match status" value="2"/>
</dbReference>
<dbReference type="InterPro" id="IPR016156">
    <property type="entry name" value="FAD/NAD-linked_Rdtase_dimer_sf"/>
</dbReference>
<dbReference type="InterPro" id="IPR045854">
    <property type="entry name" value="NO2/SO3_Rdtase_4Fe4S_sf"/>
</dbReference>
<feature type="binding site" evidence="15">
    <location>
        <position position="620"/>
    </location>
    <ligand>
        <name>[4Fe-4S] cluster</name>
        <dbReference type="ChEBI" id="CHEBI:49883"/>
    </ligand>
</feature>
<sequence length="755" mass="82805">MSKKKLVVIGNGMAGVRAVEEILNIHPDKFEITIFGKEPHPNYNRILLSKVLQGDTTVESITLNDWSWYEANHITLYTGEPVIQINTEQNYVITSKERIVPYDDIIIATGSLPFMLPLPGAKKEGVTAFRDIYDCEKMVETSKKYKKAIVIGGGLLGLEAARGLLNLGMQVDVVHIGDHIMDRQLDPMAAGMLQKELEAQGMNFLLQKNSAEITGHKRVKGLRFSDGSWREADLIVMAVGVRPNIEVAAGTDIETNRAIVVDDYMRTNVANVYAVGECAEHRGLVYGLVAPLYEQGKALAAALCGQEHPGYQGSVLSTQLKVSGVDVFSSGEFLDSDETQSLQWFDGMKNTYKKIVIRDQKVAGAVLFGDITEGTRLLGMIQKNTGYSVLEKEMTSGSGNKDELIASMADYDIVCACNGVSKGTIVGAICEQGLESVDDIKACTKASSSCGGCRPVVTDILDYIQRNGADTGNEKETICACTEADHMDVIETVQLFPNESKEQIMERLAWKTEAGCETCRPALNYYMGLHSRHLPDTKEEQQPDGTYMTAPRLYGGITGAEQLRSIANAVEKYDIPLVKLADGPRMELYGIKESDIAAVRTELSISLPLYGEELRAVGTCAGIKYSDNSFQDSLSLGKQMEEKLESFVFPARLAVAVSSGLQDDAKSLQADVGLMGAPGGWELYAAGERLYSFMKEEEAIRMTVAMISYYRDSAFYGESVEKWLSRFGITHIREEVLRRKGLDAGLKNKQAAAAF</sequence>
<dbReference type="InterPro" id="IPR023753">
    <property type="entry name" value="FAD/NAD-binding_dom"/>
</dbReference>
<evidence type="ECO:0000256" key="3">
    <source>
        <dbReference type="ARBA" id="ARBA00010429"/>
    </source>
</evidence>
<evidence type="ECO:0000259" key="20">
    <source>
        <dbReference type="Pfam" id="PF18267"/>
    </source>
</evidence>
<evidence type="ECO:0000256" key="6">
    <source>
        <dbReference type="ARBA" id="ARBA00022714"/>
    </source>
</evidence>
<dbReference type="STRING" id="1714016.BA724_15135"/>
<evidence type="ECO:0000259" key="16">
    <source>
        <dbReference type="Pfam" id="PF01077"/>
    </source>
</evidence>
<keyword evidence="8 14" id="KW-0274">FAD</keyword>
<dbReference type="SUPFAM" id="SSF56014">
    <property type="entry name" value="Nitrite and sulphite reductase 4Fe-4S domain-like"/>
    <property type="match status" value="1"/>
</dbReference>
<dbReference type="PANTHER" id="PTHR43809:SF1">
    <property type="entry name" value="NITRITE REDUCTASE (NADH) LARGE SUBUNIT"/>
    <property type="match status" value="1"/>
</dbReference>
<comment type="cofactor">
    <cofactor evidence="15">
        <name>siroheme</name>
        <dbReference type="ChEBI" id="CHEBI:60052"/>
    </cofactor>
    <text evidence="15">Binds 1 siroheme per subunit.</text>
</comment>
<keyword evidence="15" id="KW-0004">4Fe-4S</keyword>
<reference evidence="21 22" key="1">
    <citation type="submission" date="2016-06" db="EMBL/GenBank/DDBJ databases">
        <title>Domibacillus iocasae genome sequencing.</title>
        <authorList>
            <person name="Verma A."/>
            <person name="Pal Y."/>
            <person name="Ojha A.K."/>
            <person name="Krishnamurthi S."/>
        </authorList>
    </citation>
    <scope>NUCLEOTIDE SEQUENCE [LARGE SCALE GENOMIC DNA]</scope>
    <source>
        <strain evidence="21 22">DSM 29979</strain>
    </source>
</reference>
<evidence type="ECO:0000313" key="22">
    <source>
        <dbReference type="Proteomes" id="UP000095658"/>
    </source>
</evidence>
<dbReference type="InterPro" id="IPR041854">
    <property type="entry name" value="BFD-like_2Fe2S-bd_dom_sf"/>
</dbReference>
<feature type="domain" description="FAD/NAD(P)-binding" evidence="19">
    <location>
        <begin position="5"/>
        <end position="281"/>
    </location>
</feature>
<dbReference type="GO" id="GO:0050660">
    <property type="term" value="F:flavin adenine dinucleotide binding"/>
    <property type="evidence" value="ECO:0007669"/>
    <property type="project" value="UniProtKB-UniRule"/>
</dbReference>
<dbReference type="GO" id="GO:0098809">
    <property type="term" value="F:nitrite reductase activity"/>
    <property type="evidence" value="ECO:0007669"/>
    <property type="project" value="InterPro"/>
</dbReference>
<comment type="similarity">
    <text evidence="3">Belongs to the nitrite and sulfite reductase 4Fe-4S domain family.</text>
</comment>
<evidence type="ECO:0000256" key="13">
    <source>
        <dbReference type="ARBA" id="ARBA00034078"/>
    </source>
</evidence>
<organism evidence="21 22">
    <name type="scientific">Domibacillus iocasae</name>
    <dbReference type="NCBI Taxonomy" id="1714016"/>
    <lineage>
        <taxon>Bacteria</taxon>
        <taxon>Bacillati</taxon>
        <taxon>Bacillota</taxon>
        <taxon>Bacilli</taxon>
        <taxon>Bacillales</taxon>
        <taxon>Bacillaceae</taxon>
        <taxon>Domibacillus</taxon>
    </lineage>
</organism>
<dbReference type="Pfam" id="PF18267">
    <property type="entry name" value="Rubredoxin_C"/>
    <property type="match status" value="1"/>
</dbReference>
<evidence type="ECO:0000256" key="11">
    <source>
        <dbReference type="ARBA" id="ARBA00023014"/>
    </source>
</evidence>
<feature type="domain" description="Nitrite/Sulfite reductase ferredoxin-like" evidence="17">
    <location>
        <begin position="541"/>
        <end position="603"/>
    </location>
</feature>
<dbReference type="InterPro" id="IPR052034">
    <property type="entry name" value="NasD-like"/>
</dbReference>
<evidence type="ECO:0000256" key="1">
    <source>
        <dbReference type="ARBA" id="ARBA00001974"/>
    </source>
</evidence>
<dbReference type="Pfam" id="PF04324">
    <property type="entry name" value="Fer2_BFD"/>
    <property type="match status" value="2"/>
</dbReference>
<keyword evidence="6" id="KW-0001">2Fe-2S</keyword>
<comment type="cofactor">
    <cofactor evidence="15">
        <name>[4Fe-4S] cluster</name>
        <dbReference type="ChEBI" id="CHEBI:49883"/>
    </cofactor>
    <text evidence="15">Binds 1 [4Fe-4S] cluster per subunit.</text>
</comment>
<comment type="pathway">
    <text evidence="2">Nitrogen metabolism; nitrate reduction (assimilation).</text>
</comment>
<evidence type="ECO:0000256" key="12">
    <source>
        <dbReference type="ARBA" id="ARBA00023063"/>
    </source>
</evidence>
<proteinExistence type="inferred from homology"/>
<evidence type="ECO:0000256" key="9">
    <source>
        <dbReference type="ARBA" id="ARBA00023002"/>
    </source>
</evidence>
<feature type="domain" description="NADH-rubredoxin oxidoreductase C-terminal" evidence="20">
    <location>
        <begin position="317"/>
        <end position="384"/>
    </location>
</feature>
<dbReference type="PRINTS" id="PR00411">
    <property type="entry name" value="PNDRDTASEI"/>
</dbReference>
<dbReference type="InterPro" id="IPR005117">
    <property type="entry name" value="NiRdtase/SiRdtase_haem-b_fer"/>
</dbReference>
<dbReference type="InterPro" id="IPR007419">
    <property type="entry name" value="BFD-like_2Fe2S-bd_dom"/>
</dbReference>
<comment type="cofactor">
    <cofactor evidence="1 14">
        <name>FAD</name>
        <dbReference type="ChEBI" id="CHEBI:57692"/>
    </cofactor>
</comment>
<dbReference type="SUPFAM" id="SSF51905">
    <property type="entry name" value="FAD/NAD(P)-binding domain"/>
    <property type="match status" value="2"/>
</dbReference>
<dbReference type="GO" id="GO:0050661">
    <property type="term" value="F:NADP binding"/>
    <property type="evidence" value="ECO:0007669"/>
    <property type="project" value="UniProtKB-UniRule"/>
</dbReference>
<dbReference type="PANTHER" id="PTHR43809">
    <property type="entry name" value="NITRITE REDUCTASE (NADH) LARGE SUBUNIT"/>
    <property type="match status" value="1"/>
</dbReference>